<organism evidence="1 2">
    <name type="scientific">Nitzschia inconspicua</name>
    <dbReference type="NCBI Taxonomy" id="303405"/>
    <lineage>
        <taxon>Eukaryota</taxon>
        <taxon>Sar</taxon>
        <taxon>Stramenopiles</taxon>
        <taxon>Ochrophyta</taxon>
        <taxon>Bacillariophyta</taxon>
        <taxon>Bacillariophyceae</taxon>
        <taxon>Bacillariophycidae</taxon>
        <taxon>Bacillariales</taxon>
        <taxon>Bacillariaceae</taxon>
        <taxon>Nitzschia</taxon>
    </lineage>
</organism>
<accession>A0A9K3LPM9</accession>
<dbReference type="Proteomes" id="UP000693970">
    <property type="component" value="Unassembled WGS sequence"/>
</dbReference>
<protein>
    <submittedName>
        <fullName evidence="1">Uncharacterized protein</fullName>
    </submittedName>
</protein>
<dbReference type="EMBL" id="JAGRRH010000009">
    <property type="protein sequence ID" value="KAG7364261.1"/>
    <property type="molecule type" value="Genomic_DNA"/>
</dbReference>
<evidence type="ECO:0000313" key="2">
    <source>
        <dbReference type="Proteomes" id="UP000693970"/>
    </source>
</evidence>
<keyword evidence="2" id="KW-1185">Reference proteome</keyword>
<evidence type="ECO:0000313" key="1">
    <source>
        <dbReference type="EMBL" id="KAG7364261.1"/>
    </source>
</evidence>
<dbReference type="OrthoDB" id="54341at2759"/>
<reference evidence="1" key="2">
    <citation type="submission" date="2021-04" db="EMBL/GenBank/DDBJ databases">
        <authorList>
            <person name="Podell S."/>
        </authorList>
    </citation>
    <scope>NUCLEOTIDE SEQUENCE</scope>
    <source>
        <strain evidence="1">Hildebrandi</strain>
    </source>
</reference>
<sequence>MRCNGKLRGWVRQRWPKAGRRNLVSASSSSVCLQFKAIPVLTWPTYQRYFSSRLPVDVNDLNSNITSGNLEAIGTNHKFNNCGTSGSPIGEHRLNIIESPVLKEAATRGRTAMELLNTATKVPLKSQFENEERRRQSLKQATESLLYATKATATLAETIAEIRMRKQLKLAKQENFSDPGAVCLSELHKTFLNLSQDLLNFVDPNLSASESAGPYSSMLFPTDDQLVDLLLKLCYRAHQLSLSFTWPLYQRLAIVLAKQQQLSTVRSKAEWILYIYQWSQGAWGSFYESSAVRSSREDPVNIEWFRPSLLELARYKHFSDLSYLLRKLLHPPPPTVLNDFSFNNKRGRRRKSNDKEVDKSDYPKFPVLDELLVMDLLRAFEYHGVLPSLRKNLHNPSAIEKDVLQILVLMGPSIWNVFDDEPGVVSKPVSVQNKHQLGNGGTKACKTLEMSLLDAIEILLQSSRTSDRIDVMQASAYNDEEPDSADVASDGDTARLLREVQDMIEESNDELDDDLEEEGQDAIDAIALAAMLLENKLSRLPRDLEVRSRRSGDGHVLEISGTIDSMSSNSSKPDLAFTGGKWLDIEDDSTDIIYSRLAAYQDDIPDVASQIFEHNGNKPLRYQEDFEDEIYETLRQSHEDWNGTSDDL</sequence>
<gene>
    <name evidence="1" type="ORF">IV203_037463</name>
</gene>
<dbReference type="AlphaFoldDB" id="A0A9K3LPM9"/>
<comment type="caution">
    <text evidence="1">The sequence shown here is derived from an EMBL/GenBank/DDBJ whole genome shotgun (WGS) entry which is preliminary data.</text>
</comment>
<name>A0A9K3LPM9_9STRA</name>
<proteinExistence type="predicted"/>
<reference evidence="1" key="1">
    <citation type="journal article" date="2021" name="Sci. Rep.">
        <title>Diploid genomic architecture of Nitzschia inconspicua, an elite biomass production diatom.</title>
        <authorList>
            <person name="Oliver A."/>
            <person name="Podell S."/>
            <person name="Pinowska A."/>
            <person name="Traller J.C."/>
            <person name="Smith S.R."/>
            <person name="McClure R."/>
            <person name="Beliaev A."/>
            <person name="Bohutskyi P."/>
            <person name="Hill E.A."/>
            <person name="Rabines A."/>
            <person name="Zheng H."/>
            <person name="Allen L.Z."/>
            <person name="Kuo A."/>
            <person name="Grigoriev I.V."/>
            <person name="Allen A.E."/>
            <person name="Hazlebeck D."/>
            <person name="Allen E.E."/>
        </authorList>
    </citation>
    <scope>NUCLEOTIDE SEQUENCE</scope>
    <source>
        <strain evidence="1">Hildebrandi</strain>
    </source>
</reference>